<comment type="caution">
    <text evidence="2">The sequence shown here is derived from an EMBL/GenBank/DDBJ whole genome shotgun (WGS) entry which is preliminary data.</text>
</comment>
<protein>
    <recommendedName>
        <fullName evidence="6">SAM domain-containing protein</fullName>
    </recommendedName>
</protein>
<evidence type="ECO:0000313" key="2">
    <source>
        <dbReference type="EMBL" id="PLW26031.1"/>
    </source>
</evidence>
<keyword evidence="4" id="KW-1185">Reference proteome</keyword>
<organism evidence="2 4">
    <name type="scientific">Puccinia coronata f. sp. avenae</name>
    <dbReference type="NCBI Taxonomy" id="200324"/>
    <lineage>
        <taxon>Eukaryota</taxon>
        <taxon>Fungi</taxon>
        <taxon>Dikarya</taxon>
        <taxon>Basidiomycota</taxon>
        <taxon>Pucciniomycotina</taxon>
        <taxon>Pucciniomycetes</taxon>
        <taxon>Pucciniales</taxon>
        <taxon>Pucciniaceae</taxon>
        <taxon>Puccinia</taxon>
    </lineage>
</organism>
<evidence type="ECO:0008006" key="6">
    <source>
        <dbReference type="Google" id="ProtNLM"/>
    </source>
</evidence>
<dbReference type="EMBL" id="PGCI01000124">
    <property type="protein sequence ID" value="PLW38714.1"/>
    <property type="molecule type" value="Genomic_DNA"/>
</dbReference>
<sequence length="241" mass="26011">MSDTEHARPQIDTDSPGPPDTSSTVSYPPSYVPTSEYAPSHVSESSNGVHGPEIAPPNNAVNPPLDAPKDSHARHASPNPPVNPTLQGPLMDPREELPDIVYFFSGRARTISPDVTVVVPRPPTRVVTPGGPVINATANVRAVAAVFAPNHRRMAPAAAPPPPTPAQDSIGLEAYFLMAQIREEDLDTREHIVKHKITHWTYFRLSTEQELRQLGFAAGPARLLCLAVQRALAWTGARDNA</sequence>
<evidence type="ECO:0000313" key="5">
    <source>
        <dbReference type="Proteomes" id="UP000235392"/>
    </source>
</evidence>
<dbReference type="AlphaFoldDB" id="A0A2N5TKL4"/>
<feature type="compositionally biased region" description="Low complexity" evidence="1">
    <location>
        <begin position="20"/>
        <end position="35"/>
    </location>
</feature>
<reference evidence="4 5" key="1">
    <citation type="submission" date="2017-11" db="EMBL/GenBank/DDBJ databases">
        <title>De novo assembly and phasing of dikaryotic genomes from two isolates of Puccinia coronata f. sp. avenae, the causal agent of oat crown rust.</title>
        <authorList>
            <person name="Miller M.E."/>
            <person name="Zhang Y."/>
            <person name="Omidvar V."/>
            <person name="Sperschneider J."/>
            <person name="Schwessinger B."/>
            <person name="Raley C."/>
            <person name="Palmer J.M."/>
            <person name="Garnica D."/>
            <person name="Upadhyaya N."/>
            <person name="Rathjen J."/>
            <person name="Taylor J.M."/>
            <person name="Park R.F."/>
            <person name="Dodds P.N."/>
            <person name="Hirsch C.D."/>
            <person name="Kianian S.F."/>
            <person name="Figueroa M."/>
        </authorList>
    </citation>
    <scope>NUCLEOTIDE SEQUENCE [LARGE SCALE GENOMIC DNA]</scope>
    <source>
        <strain evidence="2">12NC29</strain>
        <strain evidence="3">12SD80</strain>
    </source>
</reference>
<name>A0A2N5TKL4_9BASI</name>
<proteinExistence type="predicted"/>
<evidence type="ECO:0000313" key="4">
    <source>
        <dbReference type="Proteomes" id="UP000235388"/>
    </source>
</evidence>
<dbReference type="Proteomes" id="UP000235392">
    <property type="component" value="Unassembled WGS sequence"/>
</dbReference>
<evidence type="ECO:0000313" key="3">
    <source>
        <dbReference type="EMBL" id="PLW38714.1"/>
    </source>
</evidence>
<dbReference type="OrthoDB" id="2496866at2759"/>
<accession>A0A2N5TKL4</accession>
<dbReference type="Proteomes" id="UP000235388">
    <property type="component" value="Unassembled WGS sequence"/>
</dbReference>
<feature type="compositionally biased region" description="Basic and acidic residues" evidence="1">
    <location>
        <begin position="1"/>
        <end position="11"/>
    </location>
</feature>
<feature type="region of interest" description="Disordered" evidence="1">
    <location>
        <begin position="1"/>
        <end position="93"/>
    </location>
</feature>
<gene>
    <name evidence="2" type="ORF">PCANC_22403</name>
    <name evidence="3" type="ORF">PCASD_11539</name>
</gene>
<dbReference type="EMBL" id="PGCJ01000568">
    <property type="protein sequence ID" value="PLW26031.1"/>
    <property type="molecule type" value="Genomic_DNA"/>
</dbReference>
<evidence type="ECO:0000256" key="1">
    <source>
        <dbReference type="SAM" id="MobiDB-lite"/>
    </source>
</evidence>